<gene>
    <name evidence="6" type="ORF">AT705_21045</name>
</gene>
<dbReference type="KEGG" id="prr:AT705_21045"/>
<feature type="transmembrane region" description="Helical" evidence="4">
    <location>
        <begin position="51"/>
        <end position="69"/>
    </location>
</feature>
<dbReference type="AlphaFoldDB" id="A0A0U3GKP6"/>
<proteinExistence type="predicted"/>
<dbReference type="PANTHER" id="PTHR23222:SF1">
    <property type="entry name" value="PROHIBITIN-2"/>
    <property type="match status" value="1"/>
</dbReference>
<comment type="subcellular location">
    <subcellularLocation>
        <location evidence="1">Membrane</location>
        <topology evidence="1">Single-pass membrane protein</topology>
    </subcellularLocation>
</comment>
<sequence length="385" mass="43252">MNIILPPDLALIGLAAACLLILIANLVMRALRRYKPAWRKRILSWRFRAGLTLLICLFLIVALVPFIFIRVDSGEVAVLWKRFGGGTYLKQHFSEGTVLVMPWDKLIIYNGRFQTAHESIDAITKEGLRITLNVTVRYRPVIEHVPYLHQLVGPKYLEEMVLPEVASAVRMIVSRFRAEEVYSHQRLEIQKQLLNEVLDELHIQEETILEQSTHMKDGHALVNLDDMLIKRVDVPDKVHEAIISKVNQSYLNEEYAMRLEVAKKEAQRKKTEAQGIADFQETVAGGISETYLRWRGIEATIELAKSNNAKVVVIGSGKDGLPLILNTESSLNGSAANLVQEAANVVKAEEATKPVPDYANSVIKPGEPMSMHHMSSAKSGEPLHK</sequence>
<accession>A0A0U3GKP6</accession>
<dbReference type="RefSeq" id="WP_058798326.1">
    <property type="nucleotide sequence ID" value="NZ_CP013612.1"/>
</dbReference>
<dbReference type="GO" id="GO:0016020">
    <property type="term" value="C:membrane"/>
    <property type="evidence" value="ECO:0007669"/>
    <property type="project" value="UniProtKB-SubCell"/>
</dbReference>
<dbReference type="Gene3D" id="3.30.479.30">
    <property type="entry name" value="Band 7 domain"/>
    <property type="match status" value="1"/>
</dbReference>
<keyword evidence="2 4" id="KW-0472">Membrane</keyword>
<evidence type="ECO:0000256" key="3">
    <source>
        <dbReference type="SAM" id="MobiDB-lite"/>
    </source>
</evidence>
<evidence type="ECO:0000256" key="2">
    <source>
        <dbReference type="ARBA" id="ARBA00023136"/>
    </source>
</evidence>
<dbReference type="Pfam" id="PF01145">
    <property type="entry name" value="Band_7"/>
    <property type="match status" value="1"/>
</dbReference>
<dbReference type="Proteomes" id="UP000069015">
    <property type="component" value="Chromosome 2"/>
</dbReference>
<dbReference type="InterPro" id="IPR000163">
    <property type="entry name" value="Prohibitin"/>
</dbReference>
<dbReference type="InterPro" id="IPR036013">
    <property type="entry name" value="Band_7/SPFH_dom_sf"/>
</dbReference>
<keyword evidence="4" id="KW-0812">Transmembrane</keyword>
<keyword evidence="4" id="KW-1133">Transmembrane helix</keyword>
<dbReference type="CDD" id="cd03401">
    <property type="entry name" value="SPFH_prohibitin"/>
    <property type="match status" value="1"/>
</dbReference>
<organism evidence="6 7">
    <name type="scientific">Pseudoalteromonas rubra</name>
    <dbReference type="NCBI Taxonomy" id="43658"/>
    <lineage>
        <taxon>Bacteria</taxon>
        <taxon>Pseudomonadati</taxon>
        <taxon>Pseudomonadota</taxon>
        <taxon>Gammaproteobacteria</taxon>
        <taxon>Alteromonadales</taxon>
        <taxon>Pseudoalteromonadaceae</taxon>
        <taxon>Pseudoalteromonas</taxon>
    </lineage>
</organism>
<reference evidence="6 7" key="1">
    <citation type="submission" date="2015-12" db="EMBL/GenBank/DDBJ databases">
        <title>Complete genome sequence of Pseudoalteromonas rubra SCSIO 6842, harboring a conjugative plasmid.</title>
        <authorList>
            <person name="Li B."/>
            <person name="Wang X."/>
        </authorList>
    </citation>
    <scope>NUCLEOTIDE SEQUENCE [LARGE SCALE GENOMIC DNA]</scope>
    <source>
        <strain evidence="6 7">SCSIO 6842</strain>
    </source>
</reference>
<evidence type="ECO:0000313" key="7">
    <source>
        <dbReference type="Proteomes" id="UP000069015"/>
    </source>
</evidence>
<feature type="transmembrane region" description="Helical" evidence="4">
    <location>
        <begin position="12"/>
        <end position="31"/>
    </location>
</feature>
<dbReference type="PANTHER" id="PTHR23222">
    <property type="entry name" value="PROHIBITIN"/>
    <property type="match status" value="1"/>
</dbReference>
<dbReference type="SUPFAM" id="SSF117892">
    <property type="entry name" value="Band 7/SPFH domain"/>
    <property type="match status" value="1"/>
</dbReference>
<feature type="region of interest" description="Disordered" evidence="3">
    <location>
        <begin position="357"/>
        <end position="385"/>
    </location>
</feature>
<dbReference type="InterPro" id="IPR001107">
    <property type="entry name" value="Band_7"/>
</dbReference>
<evidence type="ECO:0000259" key="5">
    <source>
        <dbReference type="Pfam" id="PF01145"/>
    </source>
</evidence>
<evidence type="ECO:0000313" key="6">
    <source>
        <dbReference type="EMBL" id="ALU45434.1"/>
    </source>
</evidence>
<feature type="domain" description="Band 7" evidence="5">
    <location>
        <begin position="70"/>
        <end position="266"/>
    </location>
</feature>
<name>A0A0U3GKP6_9GAMM</name>
<dbReference type="GO" id="GO:0007005">
    <property type="term" value="P:mitochondrion organization"/>
    <property type="evidence" value="ECO:0007669"/>
    <property type="project" value="TreeGrafter"/>
</dbReference>
<evidence type="ECO:0000256" key="4">
    <source>
        <dbReference type="SAM" id="Phobius"/>
    </source>
</evidence>
<evidence type="ECO:0000256" key="1">
    <source>
        <dbReference type="ARBA" id="ARBA00004167"/>
    </source>
</evidence>
<protein>
    <submittedName>
        <fullName evidence="6">Peptidase</fullName>
    </submittedName>
</protein>
<dbReference type="EMBL" id="CP013612">
    <property type="protein sequence ID" value="ALU45434.1"/>
    <property type="molecule type" value="Genomic_DNA"/>
</dbReference>